<organism evidence="3 4">
    <name type="scientific">Ridgeia piscesae</name>
    <name type="common">Tubeworm</name>
    <dbReference type="NCBI Taxonomy" id="27915"/>
    <lineage>
        <taxon>Eukaryota</taxon>
        <taxon>Metazoa</taxon>
        <taxon>Spiralia</taxon>
        <taxon>Lophotrochozoa</taxon>
        <taxon>Annelida</taxon>
        <taxon>Polychaeta</taxon>
        <taxon>Sedentaria</taxon>
        <taxon>Canalipalpata</taxon>
        <taxon>Sabellida</taxon>
        <taxon>Siboglinidae</taxon>
        <taxon>Ridgeia</taxon>
    </lineage>
</organism>
<feature type="transmembrane region" description="Helical" evidence="2">
    <location>
        <begin position="118"/>
        <end position="143"/>
    </location>
</feature>
<feature type="region of interest" description="Disordered" evidence="1">
    <location>
        <begin position="1"/>
        <end position="22"/>
    </location>
</feature>
<gene>
    <name evidence="3" type="ORF">NP493_137g04052</name>
</gene>
<dbReference type="EMBL" id="JAODUO010000137">
    <property type="protein sequence ID" value="KAK2188283.1"/>
    <property type="molecule type" value="Genomic_DNA"/>
</dbReference>
<name>A0AAD9UG73_RIDPI</name>
<dbReference type="Proteomes" id="UP001209878">
    <property type="component" value="Unassembled WGS sequence"/>
</dbReference>
<accession>A0AAD9UG73</accession>
<protein>
    <submittedName>
        <fullName evidence="3">Uncharacterized protein</fullName>
    </submittedName>
</protein>
<keyword evidence="2" id="KW-0472">Membrane</keyword>
<evidence type="ECO:0000313" key="3">
    <source>
        <dbReference type="EMBL" id="KAK2188283.1"/>
    </source>
</evidence>
<evidence type="ECO:0000256" key="1">
    <source>
        <dbReference type="SAM" id="MobiDB-lite"/>
    </source>
</evidence>
<proteinExistence type="predicted"/>
<keyword evidence="4" id="KW-1185">Reference proteome</keyword>
<evidence type="ECO:0000313" key="4">
    <source>
        <dbReference type="Proteomes" id="UP001209878"/>
    </source>
</evidence>
<dbReference type="AlphaFoldDB" id="A0AAD9UG73"/>
<feature type="region of interest" description="Disordered" evidence="1">
    <location>
        <begin position="85"/>
        <end position="109"/>
    </location>
</feature>
<comment type="caution">
    <text evidence="3">The sequence shown here is derived from an EMBL/GenBank/DDBJ whole genome shotgun (WGS) entry which is preliminary data.</text>
</comment>
<keyword evidence="2" id="KW-1133">Transmembrane helix</keyword>
<sequence>MPRHADYGGHRSRPRENERDFNDDYHWSDKHAMKHNDRLTTNTQFHLPRVAYPARRTPVSQGPLVPRRSPNVGVVASRYPIYTTGGLGHGGGPGYEDSEGSVSTKEEDRTKKRTSSRVILCITLVIFFVLIAIALAIIAIYLACK</sequence>
<reference evidence="3" key="1">
    <citation type="journal article" date="2023" name="Mol. Biol. Evol.">
        <title>Third-Generation Sequencing Reveals the Adaptive Role of the Epigenome in Three Deep-Sea Polychaetes.</title>
        <authorList>
            <person name="Perez M."/>
            <person name="Aroh O."/>
            <person name="Sun Y."/>
            <person name="Lan Y."/>
            <person name="Juniper S.K."/>
            <person name="Young C.R."/>
            <person name="Angers B."/>
            <person name="Qian P.Y."/>
        </authorList>
    </citation>
    <scope>NUCLEOTIDE SEQUENCE</scope>
    <source>
        <strain evidence="3">R07B-5</strain>
    </source>
</reference>
<evidence type="ECO:0000256" key="2">
    <source>
        <dbReference type="SAM" id="Phobius"/>
    </source>
</evidence>
<keyword evidence="2" id="KW-0812">Transmembrane</keyword>
<feature type="compositionally biased region" description="Gly residues" evidence="1">
    <location>
        <begin position="85"/>
        <end position="94"/>
    </location>
</feature>